<dbReference type="OMA" id="LHIHDAR"/>
<sequence length="920" mass="94743">METEAPPVAAPEPPPAAPEPAPAPAPVAAPEPEPEPAPEPSPSPEPEPAPPAADPAPVAPAPAEPEPPALAEPEPPAPVEPEAEEVPAPEPEPPAPEPEPPAPEPEPMEAPAPVEEPPAPKAPAPVEEPPAPEAPAPVEEPPAPEASAPEMETPSEPDDGRARRPKRAAPGIDPGRVTQSARTGGLLHTASGRQQAKALVDEAVFRRERILDVYHAVESLCFYTAKEMTAQMEVIDGALTLRVPHGPTAMRVVVGDLLAVLPKHLIALKSLTKTQTEAWFPGSDTHWGLESADGLPGYRRRAMTTLETLCEVAASGKHRRLYNAITAEVVSSVQDLARIAALELASKKKIKKKIGQRGVPEEQAAKDAEEFLELARAAAQTLKSVCTLFEWRDQYAAAAAATYPPTPGRNPLGAPSRDTLLDAVVDAAFVAVRRATPLPSVGTVQSVDAVAPARALLAGAARLAGVEGAAGVFARGGVDRLRPILRLALAATRLAAAAPEDPSGEIAAAAALAAAKGEAPPPASDASKAAAEARDALLPVATHGLGLLQTLLDLEQEHPKPFCFLDAAAADDGEDGVADMLAAAVGAVLRATTETMDAQTTAAMNGWIGDGGANKWEKTNVPEQRKGEFAGLMDEEEEKAATQTPEEAEAAKKQREAEEAEHRARKLPPPVGRGSGALILAAMRSAEALSVDSGTQVATMDALAVPLARTLSLPEDVFAQWWCGGGAARLIHTDDSDVQAAAAAAAAAATDGPDGAAQAKSSAVSAMFSPDPGCRIPHAVREDLASDGLLRVAERALLLHHLLGNLHIHDARVAGGVDRGRFLGLIVDELGGSKGHEESGADGGVLSRAFKNLETLHEYARKSLPEGTVAEHDVVIVDTLIAEFKTHTPGGGGAEAAAAAAAASAAAAAAAAPKVDAMVA</sequence>
<dbReference type="GeneID" id="9682845"/>
<evidence type="ECO:0000313" key="2">
    <source>
        <dbReference type="EMBL" id="EEH59051.1"/>
    </source>
</evidence>
<dbReference type="AlphaFoldDB" id="C1MMH1"/>
<feature type="region of interest" description="Disordered" evidence="1">
    <location>
        <begin position="1"/>
        <end position="180"/>
    </location>
</feature>
<evidence type="ECO:0000313" key="3">
    <source>
        <dbReference type="Proteomes" id="UP000001876"/>
    </source>
</evidence>
<dbReference type="PANTHER" id="PTHR24216:SF65">
    <property type="entry name" value="PAXILLIN-LIKE PROTEIN 1"/>
    <property type="match status" value="1"/>
</dbReference>
<protein>
    <submittedName>
        <fullName evidence="2">Predicted protein</fullName>
    </submittedName>
</protein>
<dbReference type="RefSeq" id="XP_003057406.1">
    <property type="nucleotide sequence ID" value="XM_003057360.1"/>
</dbReference>
<dbReference type="EMBL" id="GG663737">
    <property type="protein sequence ID" value="EEH59051.1"/>
    <property type="molecule type" value="Genomic_DNA"/>
</dbReference>
<feature type="compositionally biased region" description="Pro residues" evidence="1">
    <location>
        <begin position="88"/>
        <end position="144"/>
    </location>
</feature>
<reference evidence="2 3" key="1">
    <citation type="journal article" date="2009" name="Science">
        <title>Green evolution and dynamic adaptations revealed by genomes of the marine picoeukaryotes Micromonas.</title>
        <authorList>
            <person name="Worden A.Z."/>
            <person name="Lee J.H."/>
            <person name="Mock T."/>
            <person name="Rouze P."/>
            <person name="Simmons M.P."/>
            <person name="Aerts A.L."/>
            <person name="Allen A.E."/>
            <person name="Cuvelier M.L."/>
            <person name="Derelle E."/>
            <person name="Everett M.V."/>
            <person name="Foulon E."/>
            <person name="Grimwood J."/>
            <person name="Gundlach H."/>
            <person name="Henrissat B."/>
            <person name="Napoli C."/>
            <person name="McDonald S.M."/>
            <person name="Parker M.S."/>
            <person name="Rombauts S."/>
            <person name="Salamov A."/>
            <person name="Von Dassow P."/>
            <person name="Badger J.H."/>
            <person name="Coutinho P.M."/>
            <person name="Demir E."/>
            <person name="Dubchak I."/>
            <person name="Gentemann C."/>
            <person name="Eikrem W."/>
            <person name="Gready J.E."/>
            <person name="John U."/>
            <person name="Lanier W."/>
            <person name="Lindquist E.A."/>
            <person name="Lucas S."/>
            <person name="Mayer K.F."/>
            <person name="Moreau H."/>
            <person name="Not F."/>
            <person name="Otillar R."/>
            <person name="Panaud O."/>
            <person name="Pangilinan J."/>
            <person name="Paulsen I."/>
            <person name="Piegu B."/>
            <person name="Poliakov A."/>
            <person name="Robbens S."/>
            <person name="Schmutz J."/>
            <person name="Toulza E."/>
            <person name="Wyss T."/>
            <person name="Zelensky A."/>
            <person name="Zhou K."/>
            <person name="Armbrust E.V."/>
            <person name="Bhattacharya D."/>
            <person name="Goodenough U.W."/>
            <person name="Van de Peer Y."/>
            <person name="Grigoriev I.V."/>
        </authorList>
    </citation>
    <scope>NUCLEOTIDE SEQUENCE [LARGE SCALE GENOMIC DNA]</scope>
    <source>
        <strain evidence="2 3">CCMP1545</strain>
    </source>
</reference>
<accession>C1MMH1</accession>
<feature type="compositionally biased region" description="Low complexity" evidence="1">
    <location>
        <begin position="145"/>
        <end position="154"/>
    </location>
</feature>
<name>C1MMH1_MICPC</name>
<evidence type="ECO:0000256" key="1">
    <source>
        <dbReference type="SAM" id="MobiDB-lite"/>
    </source>
</evidence>
<feature type="region of interest" description="Disordered" evidence="1">
    <location>
        <begin position="635"/>
        <end position="671"/>
    </location>
</feature>
<keyword evidence="3" id="KW-1185">Reference proteome</keyword>
<organism evidence="3">
    <name type="scientific">Micromonas pusilla (strain CCMP1545)</name>
    <name type="common">Picoplanktonic green alga</name>
    <dbReference type="NCBI Taxonomy" id="564608"/>
    <lineage>
        <taxon>Eukaryota</taxon>
        <taxon>Viridiplantae</taxon>
        <taxon>Chlorophyta</taxon>
        <taxon>Mamiellophyceae</taxon>
        <taxon>Mamiellales</taxon>
        <taxon>Mamiellaceae</taxon>
        <taxon>Micromonas</taxon>
    </lineage>
</organism>
<dbReference type="Proteomes" id="UP000001876">
    <property type="component" value="Unassembled WGS sequence"/>
</dbReference>
<dbReference type="KEGG" id="mpp:MICPUCDRAFT_56527"/>
<feature type="compositionally biased region" description="Pro residues" evidence="1">
    <location>
        <begin position="8"/>
        <end position="79"/>
    </location>
</feature>
<feature type="compositionally biased region" description="Basic and acidic residues" evidence="1">
    <location>
        <begin position="649"/>
        <end position="662"/>
    </location>
</feature>
<proteinExistence type="predicted"/>
<dbReference type="OrthoDB" id="10577707at2759"/>
<gene>
    <name evidence="2" type="ORF">MICPUCDRAFT_56527</name>
</gene>
<dbReference type="PANTHER" id="PTHR24216">
    <property type="entry name" value="PAXILLIN-RELATED"/>
    <property type="match status" value="1"/>
</dbReference>